<evidence type="ECO:0000313" key="3">
    <source>
        <dbReference type="Proteomes" id="UP000177165"/>
    </source>
</evidence>
<dbReference type="PANTHER" id="PTHR43575">
    <property type="entry name" value="PROTEIN ABCI7, CHLOROPLASTIC"/>
    <property type="match status" value="1"/>
</dbReference>
<dbReference type="SUPFAM" id="SSF101960">
    <property type="entry name" value="Stabilizer of iron transporter SufD"/>
    <property type="match status" value="1"/>
</dbReference>
<dbReference type="Proteomes" id="UP000177165">
    <property type="component" value="Unassembled WGS sequence"/>
</dbReference>
<accession>A0A1G2ASY0</accession>
<dbReference type="Pfam" id="PF01458">
    <property type="entry name" value="SUFBD_core"/>
    <property type="match status" value="1"/>
</dbReference>
<dbReference type="EMBL" id="MHKB01000002">
    <property type="protein sequence ID" value="OGY80012.1"/>
    <property type="molecule type" value="Genomic_DNA"/>
</dbReference>
<dbReference type="InterPro" id="IPR037284">
    <property type="entry name" value="SUF_FeS_clus_asmbl_SufBD_sf"/>
</dbReference>
<proteinExistence type="predicted"/>
<reference evidence="2 3" key="1">
    <citation type="journal article" date="2016" name="Nat. Commun.">
        <title>Thousands of microbial genomes shed light on interconnected biogeochemical processes in an aquifer system.</title>
        <authorList>
            <person name="Anantharaman K."/>
            <person name="Brown C.T."/>
            <person name="Hug L.A."/>
            <person name="Sharon I."/>
            <person name="Castelle C.J."/>
            <person name="Probst A.J."/>
            <person name="Thomas B.C."/>
            <person name="Singh A."/>
            <person name="Wilkins M.J."/>
            <person name="Karaoz U."/>
            <person name="Brodie E.L."/>
            <person name="Williams K.H."/>
            <person name="Hubbard S.S."/>
            <person name="Banfield J.F."/>
        </authorList>
    </citation>
    <scope>NUCLEOTIDE SEQUENCE [LARGE SCALE GENOMIC DNA]</scope>
</reference>
<dbReference type="AlphaFoldDB" id="A0A1G2ASY0"/>
<dbReference type="STRING" id="1798540.A3B74_05140"/>
<protein>
    <recommendedName>
        <fullName evidence="1">SUF system FeS cluster assembly SufBD core domain-containing protein</fullName>
    </recommendedName>
</protein>
<evidence type="ECO:0000313" key="2">
    <source>
        <dbReference type="EMBL" id="OGY80012.1"/>
    </source>
</evidence>
<dbReference type="PANTHER" id="PTHR43575:SF1">
    <property type="entry name" value="PROTEIN ABCI7, CHLOROPLASTIC"/>
    <property type="match status" value="1"/>
</dbReference>
<organism evidence="2 3">
    <name type="scientific">Candidatus Kerfeldbacteria bacterium RIFCSPHIGHO2_02_FULL_42_14</name>
    <dbReference type="NCBI Taxonomy" id="1798540"/>
    <lineage>
        <taxon>Bacteria</taxon>
        <taxon>Candidatus Kerfeldiibacteriota</taxon>
    </lineage>
</organism>
<gene>
    <name evidence="2" type="ORF">A3B74_05140</name>
</gene>
<name>A0A1G2ASY0_9BACT</name>
<dbReference type="InterPro" id="IPR000825">
    <property type="entry name" value="SUF_FeS_clus_asmbl_SufBD_core"/>
</dbReference>
<comment type="caution">
    <text evidence="2">The sequence shown here is derived from an EMBL/GenBank/DDBJ whole genome shotgun (WGS) entry which is preliminary data.</text>
</comment>
<sequence length="208" mass="23300">MQLNGTKIIIRKESRSECFHLTSGESLLYVVFYTPRTQTQKIEFCLEGLGANVTIIGWDIHTQGKTQIQHHVSHRAPDTVSRTYVRSLIGGAAESVFHGLIHIQKKAHGSDGIFVHNTLLASHRARGRAEPTLEIETSDVVQVKHAATVSTFDAEQLYYLASRGLHEIDVKKLLMEGFAEELLQHLPTEVCKQIRPLIDKKLQGIIAE</sequence>
<dbReference type="InterPro" id="IPR055346">
    <property type="entry name" value="Fe-S_cluster_assembly_SufBD"/>
</dbReference>
<evidence type="ECO:0000259" key="1">
    <source>
        <dbReference type="Pfam" id="PF01458"/>
    </source>
</evidence>
<dbReference type="GO" id="GO:0016226">
    <property type="term" value="P:iron-sulfur cluster assembly"/>
    <property type="evidence" value="ECO:0007669"/>
    <property type="project" value="InterPro"/>
</dbReference>
<feature type="domain" description="SUF system FeS cluster assembly SufBD core" evidence="1">
    <location>
        <begin position="39"/>
        <end position="178"/>
    </location>
</feature>